<dbReference type="Proteomes" id="UP000325218">
    <property type="component" value="Unassembled WGS sequence"/>
</dbReference>
<dbReference type="Gene3D" id="3.40.1260.10">
    <property type="entry name" value="DsrEFH-like"/>
    <property type="match status" value="1"/>
</dbReference>
<proteinExistence type="predicted"/>
<dbReference type="InterPro" id="IPR032836">
    <property type="entry name" value="DsrE2-like"/>
</dbReference>
<dbReference type="PANTHER" id="PTHR34655:SF2">
    <property type="entry name" value="PEROXIREDOXIN FAMILY PROTEIN"/>
    <property type="match status" value="1"/>
</dbReference>
<evidence type="ECO:0000313" key="2">
    <source>
        <dbReference type="Proteomes" id="UP000325218"/>
    </source>
</evidence>
<dbReference type="AlphaFoldDB" id="A0A5D0CTM7"/>
<reference evidence="1 2" key="1">
    <citation type="submission" date="2019-08" db="EMBL/GenBank/DDBJ databases">
        <title>Genome sequencing of Paenibacillus faecis DSM 23593(T).</title>
        <authorList>
            <person name="Kook J.-K."/>
            <person name="Park S.-N."/>
            <person name="Lim Y.K."/>
        </authorList>
    </citation>
    <scope>NUCLEOTIDE SEQUENCE [LARGE SCALE GENOMIC DNA]</scope>
    <source>
        <strain evidence="1 2">DSM 23593</strain>
    </source>
</reference>
<dbReference type="EMBL" id="VSDO01000003">
    <property type="protein sequence ID" value="TYA12614.1"/>
    <property type="molecule type" value="Genomic_DNA"/>
</dbReference>
<dbReference type="OrthoDB" id="9802028at2"/>
<organism evidence="1 2">
    <name type="scientific">Paenibacillus faecis</name>
    <dbReference type="NCBI Taxonomy" id="862114"/>
    <lineage>
        <taxon>Bacteria</taxon>
        <taxon>Bacillati</taxon>
        <taxon>Bacillota</taxon>
        <taxon>Bacilli</taxon>
        <taxon>Bacillales</taxon>
        <taxon>Paenibacillaceae</taxon>
        <taxon>Paenibacillus</taxon>
    </lineage>
</organism>
<name>A0A5D0CTM7_9BACL</name>
<protein>
    <submittedName>
        <fullName evidence="1">Sulfide reductase</fullName>
    </submittedName>
</protein>
<sequence>METGLQTELQKQAQLQKEAELQKNAGLQKEAGKKMSLLMFSGEYDKAMAGLILANAARDIEVEVTMFFAFWGLFLLRDPERMTQEDKTVYEKLLGWMSPKGAEDLPLSRMNFSGLGKWMLTEMIEDQEAPKLIHFLKGARKKTVKFYGCRLSLEIMGIRPEELIPELEVVDAQTYLRDALASDVQLFI</sequence>
<keyword evidence="2" id="KW-1185">Reference proteome</keyword>
<accession>A0A5D0CTM7</accession>
<gene>
    <name evidence="1" type="ORF">FRY98_15625</name>
</gene>
<dbReference type="PANTHER" id="PTHR34655">
    <property type="entry name" value="CONSERVED WITHIN P. AEROPHILUM"/>
    <property type="match status" value="1"/>
</dbReference>
<evidence type="ECO:0000313" key="1">
    <source>
        <dbReference type="EMBL" id="TYA12614.1"/>
    </source>
</evidence>
<comment type="caution">
    <text evidence="1">The sequence shown here is derived from an EMBL/GenBank/DDBJ whole genome shotgun (WGS) entry which is preliminary data.</text>
</comment>
<dbReference type="SUPFAM" id="SSF75169">
    <property type="entry name" value="DsrEFH-like"/>
    <property type="match status" value="1"/>
</dbReference>
<dbReference type="Pfam" id="PF13686">
    <property type="entry name" value="DrsE_2"/>
    <property type="match status" value="1"/>
</dbReference>
<dbReference type="InterPro" id="IPR027396">
    <property type="entry name" value="DsrEFH-like"/>
</dbReference>